<sequence>MAESSTQTDSTSAESTTSAAADQASSSAASVDTQKVASEAQSELLKSLGFDNKDELQSLVDAHNKEVAANQTELEAKSGELDKATTKLSKAESERDNAMAQVAALKQGVDNDHLNDAIALAKADLTSKVNGVKTIDDALAGVLERNPSFKGEQGTTGTAVANQNLGGGAQIAVPDLSKISYAEATKLKLEHPDVYAQAAAKLSK</sequence>
<keyword evidence="3" id="KW-1185">Reference proteome</keyword>
<dbReference type="RefSeq" id="WP_178943147.1">
    <property type="nucleotide sequence ID" value="NZ_JAIWJG010000018.1"/>
</dbReference>
<comment type="caution">
    <text evidence="2">The sequence shown here is derived from an EMBL/GenBank/DDBJ whole genome shotgun (WGS) entry which is preliminary data.</text>
</comment>
<evidence type="ECO:0000256" key="1">
    <source>
        <dbReference type="SAM" id="MobiDB-lite"/>
    </source>
</evidence>
<evidence type="ECO:0008006" key="4">
    <source>
        <dbReference type="Google" id="ProtNLM"/>
    </source>
</evidence>
<evidence type="ECO:0000313" key="2">
    <source>
        <dbReference type="EMBL" id="MDF9914904.1"/>
    </source>
</evidence>
<feature type="region of interest" description="Disordered" evidence="1">
    <location>
        <begin position="1"/>
        <end position="38"/>
    </location>
</feature>
<accession>A0ABT6DFI6</accession>
<reference evidence="2" key="1">
    <citation type="submission" date="2022-06" db="EMBL/GenBank/DDBJ databases">
        <title>Antifungal cultures and metabolites of lactic acid bacteria for use in dairy fermentations.</title>
        <authorList>
            <person name="Zhao Z."/>
            <person name="Gaenzle M."/>
        </authorList>
    </citation>
    <scope>NUCLEOTIDE SEQUENCE</scope>
    <source>
        <strain evidence="2">FUA3126</strain>
    </source>
</reference>
<feature type="compositionally biased region" description="Basic and acidic residues" evidence="1">
    <location>
        <begin position="74"/>
        <end position="95"/>
    </location>
</feature>
<evidence type="ECO:0000313" key="3">
    <source>
        <dbReference type="Proteomes" id="UP001152867"/>
    </source>
</evidence>
<dbReference type="Proteomes" id="UP001152867">
    <property type="component" value="Unassembled WGS sequence"/>
</dbReference>
<dbReference type="EMBL" id="JANDJP010000021">
    <property type="protein sequence ID" value="MDF9914904.1"/>
    <property type="molecule type" value="Genomic_DNA"/>
</dbReference>
<name>A0ABT6DFI6_9LACO</name>
<organism evidence="2 3">
    <name type="scientific">Furfurilactobacillus milii</name>
    <dbReference type="NCBI Taxonomy" id="2888272"/>
    <lineage>
        <taxon>Bacteria</taxon>
        <taxon>Bacillati</taxon>
        <taxon>Bacillota</taxon>
        <taxon>Bacilli</taxon>
        <taxon>Lactobacillales</taxon>
        <taxon>Lactobacillaceae</taxon>
        <taxon>Furfurilactobacillus</taxon>
    </lineage>
</organism>
<protein>
    <recommendedName>
        <fullName evidence="4">Scaffolding protein</fullName>
    </recommendedName>
</protein>
<gene>
    <name evidence="2" type="ORF">NNA32_11705</name>
</gene>
<feature type="compositionally biased region" description="Low complexity" evidence="1">
    <location>
        <begin position="1"/>
        <end position="30"/>
    </location>
</feature>
<feature type="region of interest" description="Disordered" evidence="1">
    <location>
        <begin position="70"/>
        <end position="95"/>
    </location>
</feature>
<proteinExistence type="predicted"/>